<dbReference type="InParanoid" id="A0A3P8VJ34"/>
<reference evidence="7" key="3">
    <citation type="submission" date="2025-09" db="UniProtKB">
        <authorList>
            <consortium name="Ensembl"/>
        </authorList>
    </citation>
    <scope>IDENTIFICATION</scope>
</reference>
<reference evidence="7 8" key="1">
    <citation type="journal article" date="2014" name="Nat. Genet.">
        <title>Whole-genome sequence of a flatfish provides insights into ZW sex chromosome evolution and adaptation to a benthic lifestyle.</title>
        <authorList>
            <person name="Chen S."/>
            <person name="Zhang G."/>
            <person name="Shao C."/>
            <person name="Huang Q."/>
            <person name="Liu G."/>
            <person name="Zhang P."/>
            <person name="Song W."/>
            <person name="An N."/>
            <person name="Chalopin D."/>
            <person name="Volff J.N."/>
            <person name="Hong Y."/>
            <person name="Li Q."/>
            <person name="Sha Z."/>
            <person name="Zhou H."/>
            <person name="Xie M."/>
            <person name="Yu Q."/>
            <person name="Liu Y."/>
            <person name="Xiang H."/>
            <person name="Wang N."/>
            <person name="Wu K."/>
            <person name="Yang C."/>
            <person name="Zhou Q."/>
            <person name="Liao X."/>
            <person name="Yang L."/>
            <person name="Hu Q."/>
            <person name="Zhang J."/>
            <person name="Meng L."/>
            <person name="Jin L."/>
            <person name="Tian Y."/>
            <person name="Lian J."/>
            <person name="Yang J."/>
            <person name="Miao G."/>
            <person name="Liu S."/>
            <person name="Liang Z."/>
            <person name="Yan F."/>
            <person name="Li Y."/>
            <person name="Sun B."/>
            <person name="Zhang H."/>
            <person name="Zhang J."/>
            <person name="Zhu Y."/>
            <person name="Du M."/>
            <person name="Zhao Y."/>
            <person name="Schartl M."/>
            <person name="Tang Q."/>
            <person name="Wang J."/>
        </authorList>
    </citation>
    <scope>NUCLEOTIDE SEQUENCE</scope>
</reference>
<dbReference type="STRING" id="244447.ENSCSEP00000015288"/>
<keyword evidence="2" id="KW-1015">Disulfide bond</keyword>
<dbReference type="SMART" id="SM00409">
    <property type="entry name" value="IG"/>
    <property type="match status" value="2"/>
</dbReference>
<name>A0A3P8VJ34_CYNSE</name>
<proteinExistence type="predicted"/>
<evidence type="ECO:0000256" key="2">
    <source>
        <dbReference type="ARBA" id="ARBA00023157"/>
    </source>
</evidence>
<feature type="region of interest" description="Disordered" evidence="5">
    <location>
        <begin position="223"/>
        <end position="258"/>
    </location>
</feature>
<dbReference type="Ensembl" id="ENSCSET00000015475.1">
    <property type="protein sequence ID" value="ENSCSEP00000015288.1"/>
    <property type="gene ID" value="ENSCSEG00000009831.1"/>
</dbReference>
<organism evidence="7 8">
    <name type="scientific">Cynoglossus semilaevis</name>
    <name type="common">Tongue sole</name>
    <dbReference type="NCBI Taxonomy" id="244447"/>
    <lineage>
        <taxon>Eukaryota</taxon>
        <taxon>Metazoa</taxon>
        <taxon>Chordata</taxon>
        <taxon>Craniata</taxon>
        <taxon>Vertebrata</taxon>
        <taxon>Euteleostomi</taxon>
        <taxon>Actinopterygii</taxon>
        <taxon>Neopterygii</taxon>
        <taxon>Teleostei</taxon>
        <taxon>Neoteleostei</taxon>
        <taxon>Acanthomorphata</taxon>
        <taxon>Carangaria</taxon>
        <taxon>Pleuronectiformes</taxon>
        <taxon>Pleuronectoidei</taxon>
        <taxon>Cynoglossidae</taxon>
        <taxon>Cynoglossinae</taxon>
        <taxon>Cynoglossus</taxon>
    </lineage>
</organism>
<evidence type="ECO:0000259" key="6">
    <source>
        <dbReference type="PROSITE" id="PS50835"/>
    </source>
</evidence>
<dbReference type="InterPro" id="IPR052598">
    <property type="entry name" value="IgSF_CEA-related"/>
</dbReference>
<dbReference type="PANTHER" id="PTHR44337">
    <property type="entry name" value="CARCINOEMBRYONIC ANTIGEN-RELATED CELL ADHESION MOLECULE 8"/>
    <property type="match status" value="1"/>
</dbReference>
<dbReference type="Pfam" id="PF13927">
    <property type="entry name" value="Ig_3"/>
    <property type="match status" value="1"/>
</dbReference>
<keyword evidence="4" id="KW-0393">Immunoglobulin domain</keyword>
<dbReference type="PANTHER" id="PTHR44337:SF23">
    <property type="entry name" value="V-SET AND IMMUNOGLOBULIN DOMAIN CONTAINING 10 LIKE 2"/>
    <property type="match status" value="1"/>
</dbReference>
<evidence type="ECO:0000256" key="4">
    <source>
        <dbReference type="ARBA" id="ARBA00023319"/>
    </source>
</evidence>
<feature type="compositionally biased region" description="Polar residues" evidence="5">
    <location>
        <begin position="249"/>
        <end position="258"/>
    </location>
</feature>
<dbReference type="InterPro" id="IPR007110">
    <property type="entry name" value="Ig-like_dom"/>
</dbReference>
<keyword evidence="1" id="KW-0732">Signal</keyword>
<accession>A0A3P8VJ34</accession>
<dbReference type="GeneTree" id="ENSGT00940000168885"/>
<dbReference type="AlphaFoldDB" id="A0A3P8VJ34"/>
<dbReference type="InterPro" id="IPR013783">
    <property type="entry name" value="Ig-like_fold"/>
</dbReference>
<evidence type="ECO:0000313" key="8">
    <source>
        <dbReference type="Proteomes" id="UP000265120"/>
    </source>
</evidence>
<protein>
    <submittedName>
        <fullName evidence="7">Transmembrane and immunoglobulin domain containing 1</fullName>
    </submittedName>
</protein>
<dbReference type="CDD" id="cd00096">
    <property type="entry name" value="Ig"/>
    <property type="match status" value="1"/>
</dbReference>
<dbReference type="InterPro" id="IPR003599">
    <property type="entry name" value="Ig_sub"/>
</dbReference>
<evidence type="ECO:0000256" key="5">
    <source>
        <dbReference type="SAM" id="MobiDB-lite"/>
    </source>
</evidence>
<dbReference type="Proteomes" id="UP000265120">
    <property type="component" value="Chromosome 19"/>
</dbReference>
<keyword evidence="8" id="KW-1185">Reference proteome</keyword>
<feature type="domain" description="Ig-like" evidence="6">
    <location>
        <begin position="104"/>
        <end position="166"/>
    </location>
</feature>
<dbReference type="PROSITE" id="PS50835">
    <property type="entry name" value="IG_LIKE"/>
    <property type="match status" value="2"/>
</dbReference>
<evidence type="ECO:0000256" key="1">
    <source>
        <dbReference type="ARBA" id="ARBA00022729"/>
    </source>
</evidence>
<feature type="compositionally biased region" description="Low complexity" evidence="5">
    <location>
        <begin position="223"/>
        <end position="241"/>
    </location>
</feature>
<dbReference type="InterPro" id="IPR036179">
    <property type="entry name" value="Ig-like_dom_sf"/>
</dbReference>
<dbReference type="SUPFAM" id="SSF48726">
    <property type="entry name" value="Immunoglobulin"/>
    <property type="match status" value="2"/>
</dbReference>
<reference evidence="7" key="2">
    <citation type="submission" date="2025-08" db="UniProtKB">
        <authorList>
            <consortium name="Ensembl"/>
        </authorList>
    </citation>
    <scope>IDENTIFICATION</scope>
</reference>
<feature type="domain" description="Ig-like" evidence="6">
    <location>
        <begin position="1"/>
        <end position="90"/>
    </location>
</feature>
<dbReference type="Gene3D" id="2.60.40.10">
    <property type="entry name" value="Immunoglobulins"/>
    <property type="match status" value="1"/>
</dbReference>
<keyword evidence="3" id="KW-0325">Glycoprotein</keyword>
<sequence>MIQSDPASSGGVIQTELKTTVSLLCQPEGSAETETDEELVWLRNGVMVSLKDDNKIGRSSVCVTPVIYEDNEATFTCHLSNNATRRASITLNFPPLISFHIPLETVSLLCQAQSNPASQYVWFYNNSQVYMGPQYTITKVLRMHTGDYACLAQNTYLNTRSRKTISLTVYCDDSGSGVSIHKIYKKTTTKKFLQLYSEAVLSFNHTPFGFSAPAMAIPRAASPLTTSPMSATPTPSQAPSPGDDDPVSVTITVKTTGS</sequence>
<evidence type="ECO:0000313" key="7">
    <source>
        <dbReference type="Ensembl" id="ENSCSEP00000015288.1"/>
    </source>
</evidence>
<evidence type="ECO:0000256" key="3">
    <source>
        <dbReference type="ARBA" id="ARBA00023180"/>
    </source>
</evidence>